<dbReference type="AlphaFoldDB" id="A0A239IX63"/>
<accession>A0A239IX63</accession>
<keyword evidence="2" id="KW-1185">Reference proteome</keyword>
<dbReference type="EMBL" id="FZOU01000003">
    <property type="protein sequence ID" value="SNS97613.1"/>
    <property type="molecule type" value="Genomic_DNA"/>
</dbReference>
<dbReference type="InterPro" id="IPR051200">
    <property type="entry name" value="Host-pathogen_enzymatic-act"/>
</dbReference>
<dbReference type="PANTHER" id="PTHR47197:SF3">
    <property type="entry name" value="DIHYDRO-HEME D1 DEHYDROGENASE"/>
    <property type="match status" value="1"/>
</dbReference>
<dbReference type="SUPFAM" id="SSF51004">
    <property type="entry name" value="C-terminal (heme d1) domain of cytochrome cd1-nitrite reductase"/>
    <property type="match status" value="1"/>
</dbReference>
<evidence type="ECO:0000313" key="1">
    <source>
        <dbReference type="EMBL" id="SNS97613.1"/>
    </source>
</evidence>
<dbReference type="Proteomes" id="UP000198356">
    <property type="component" value="Unassembled WGS sequence"/>
</dbReference>
<keyword evidence="1" id="KW-0238">DNA-binding</keyword>
<dbReference type="RefSeq" id="WP_089408407.1">
    <property type="nucleotide sequence ID" value="NZ_FZOU01000003.1"/>
</dbReference>
<gene>
    <name evidence="1" type="ORF">SAMN05421770_103303</name>
</gene>
<organism evidence="1 2">
    <name type="scientific">Granulicella rosea</name>
    <dbReference type="NCBI Taxonomy" id="474952"/>
    <lineage>
        <taxon>Bacteria</taxon>
        <taxon>Pseudomonadati</taxon>
        <taxon>Acidobacteriota</taxon>
        <taxon>Terriglobia</taxon>
        <taxon>Terriglobales</taxon>
        <taxon>Acidobacteriaceae</taxon>
        <taxon>Granulicella</taxon>
    </lineage>
</organism>
<reference evidence="1 2" key="1">
    <citation type="submission" date="2017-06" db="EMBL/GenBank/DDBJ databases">
        <authorList>
            <person name="Kim H.J."/>
            <person name="Triplett B.A."/>
        </authorList>
    </citation>
    <scope>NUCLEOTIDE SEQUENCE [LARGE SCALE GENOMIC DNA]</scope>
    <source>
        <strain evidence="1 2">DSM 18704</strain>
    </source>
</reference>
<sequence length="464" mass="46702">MHVEGAATRSTVTSGRIRRQIAGLALSAVALAAVGCGNNYRPVVSAINPVGPAAQPTKYAVAISNPGSTTPGQVTLVDFSGDTIMVTPNIAANPQYLALDSGGVTGFTLHADGTLNSFSISTSLQTRNVLQSTLLSGAAPVSIFPEGTYDYVAQSGRNSIAQMTGSPPALRQEISTGAGTVYTVGIASAPRVYALSQGTATGGVYPAGTATAIDTSTNTATNSITVGSQPVYGVMSADARRAFILNKGSNTVSVINAQTNQLDSFPNSLGVAGSTIPVGTAPVWADFAPTRSEMLVLNAGNGTTAGSVSIISVPLCSQTTLVTNPNCDVTNPIDANGFGTVLATVPVGINPSVIAVLQDGTQAFVCNQGNAAAGIQGSVSVINLDSNTVTVTIPASNASTVTATDLLVHGNPNFLAATTGTPTGKVYVTAGNSTDLTIIETDTDTVKTHLPLGGTGVMVRVTAQ</sequence>
<proteinExistence type="predicted"/>
<dbReference type="OrthoDB" id="105498at2"/>
<name>A0A239IX63_9BACT</name>
<dbReference type="GO" id="GO:0003677">
    <property type="term" value="F:DNA binding"/>
    <property type="evidence" value="ECO:0007669"/>
    <property type="project" value="UniProtKB-KW"/>
</dbReference>
<dbReference type="InterPro" id="IPR011045">
    <property type="entry name" value="N2O_reductase_N"/>
</dbReference>
<dbReference type="Gene3D" id="2.130.10.10">
    <property type="entry name" value="YVTN repeat-like/Quinoprotein amine dehydrogenase"/>
    <property type="match status" value="2"/>
</dbReference>
<dbReference type="InterPro" id="IPR015943">
    <property type="entry name" value="WD40/YVTN_repeat-like_dom_sf"/>
</dbReference>
<evidence type="ECO:0000313" key="2">
    <source>
        <dbReference type="Proteomes" id="UP000198356"/>
    </source>
</evidence>
<dbReference type="InterPro" id="IPR011048">
    <property type="entry name" value="Haem_d1_sf"/>
</dbReference>
<protein>
    <submittedName>
        <fullName evidence="1">DNA-binding beta-propeller fold protein YncE</fullName>
    </submittedName>
</protein>
<dbReference type="PANTHER" id="PTHR47197">
    <property type="entry name" value="PROTEIN NIRF"/>
    <property type="match status" value="1"/>
</dbReference>
<dbReference type="SUPFAM" id="SSF50974">
    <property type="entry name" value="Nitrous oxide reductase, N-terminal domain"/>
    <property type="match status" value="1"/>
</dbReference>